<proteinExistence type="predicted"/>
<sequence>MAFAKLDTGSLTFPPAKNSLNPEINISLVKIIIAAITS</sequence>
<accession>A0A383DCT9</accession>
<reference evidence="1" key="1">
    <citation type="submission" date="2018-05" db="EMBL/GenBank/DDBJ databases">
        <authorList>
            <person name="Lanie J.A."/>
            <person name="Ng W.-L."/>
            <person name="Kazmierczak K.M."/>
            <person name="Andrzejewski T.M."/>
            <person name="Davidsen T.M."/>
            <person name="Wayne K.J."/>
            <person name="Tettelin H."/>
            <person name="Glass J.I."/>
            <person name="Rusch D."/>
            <person name="Podicherti R."/>
            <person name="Tsui H.-C.T."/>
            <person name="Winkler M.E."/>
        </authorList>
    </citation>
    <scope>NUCLEOTIDE SEQUENCE</scope>
</reference>
<organism evidence="1">
    <name type="scientific">marine metagenome</name>
    <dbReference type="NCBI Taxonomy" id="408172"/>
    <lineage>
        <taxon>unclassified sequences</taxon>
        <taxon>metagenomes</taxon>
        <taxon>ecological metagenomes</taxon>
    </lineage>
</organism>
<evidence type="ECO:0000313" key="1">
    <source>
        <dbReference type="EMBL" id="SVE42191.1"/>
    </source>
</evidence>
<protein>
    <submittedName>
        <fullName evidence="1">Uncharacterized protein</fullName>
    </submittedName>
</protein>
<dbReference type="AlphaFoldDB" id="A0A383DCT9"/>
<name>A0A383DCT9_9ZZZZ</name>
<gene>
    <name evidence="1" type="ORF">METZ01_LOCUS495045</name>
</gene>
<dbReference type="EMBL" id="UINC01216168">
    <property type="protein sequence ID" value="SVE42191.1"/>
    <property type="molecule type" value="Genomic_DNA"/>
</dbReference>